<evidence type="ECO:0000313" key="6">
    <source>
        <dbReference type="EMBL" id="MCX2974154.1"/>
    </source>
</evidence>
<dbReference type="InterPro" id="IPR011006">
    <property type="entry name" value="CheY-like_superfamily"/>
</dbReference>
<proteinExistence type="predicted"/>
<reference evidence="6" key="1">
    <citation type="submission" date="2019-02" db="EMBL/GenBank/DDBJ databases">
        <authorList>
            <person name="Li S.-H."/>
        </authorList>
    </citation>
    <scope>NUCLEOTIDE SEQUENCE</scope>
    <source>
        <strain evidence="6">IMCC8485</strain>
    </source>
</reference>
<protein>
    <submittedName>
        <fullName evidence="6">Response regulator transcription factor</fullName>
    </submittedName>
</protein>
<comment type="caution">
    <text evidence="6">The sequence shown here is derived from an EMBL/GenBank/DDBJ whole genome shotgun (WGS) entry which is preliminary data.</text>
</comment>
<dbReference type="Gene3D" id="3.40.50.2300">
    <property type="match status" value="1"/>
</dbReference>
<dbReference type="EMBL" id="SHNP01000003">
    <property type="protein sequence ID" value="MCX2974154.1"/>
    <property type="molecule type" value="Genomic_DNA"/>
</dbReference>
<sequence>MKILVVDDEQLARERLLRLLSRIRPEAQCLQASDGAEALATVAAEQPDLLLLDIRMPGMDGIEVAAELERGDSPPAVVFCTAFDEYALQALQHNTMAYLLKPVREKELAGALEGAARVNRLQLANLQDLGGAGNQRRSVSSHTHRGFESIAVDQVRCFIAEQKYVTAHSATQELLIPDTLKDLEQEFGDNLLRVHRNALVALQYLLRLEKSDNGTWHAVLDGLEMSPAISRRHLAEAKERLARR</sequence>
<dbReference type="SUPFAM" id="SSF52172">
    <property type="entry name" value="CheY-like"/>
    <property type="match status" value="1"/>
</dbReference>
<dbReference type="PANTHER" id="PTHR48111">
    <property type="entry name" value="REGULATOR OF RPOS"/>
    <property type="match status" value="1"/>
</dbReference>
<dbReference type="Pfam" id="PF00072">
    <property type="entry name" value="Response_reg"/>
    <property type="match status" value="1"/>
</dbReference>
<dbReference type="InterPro" id="IPR039420">
    <property type="entry name" value="WalR-like"/>
</dbReference>
<dbReference type="PANTHER" id="PTHR48111:SF3">
    <property type="entry name" value="TRANSCRIPTIONAL REGULATORY PROTEIN BTSR"/>
    <property type="match status" value="1"/>
</dbReference>
<gene>
    <name evidence="6" type="ORF">EYC87_11230</name>
</gene>
<name>A0ABT3SVZ3_9GAMM</name>
<evidence type="ECO:0000256" key="1">
    <source>
        <dbReference type="ARBA" id="ARBA00023012"/>
    </source>
</evidence>
<feature type="domain" description="HTH LytTR-type" evidence="5">
    <location>
        <begin position="143"/>
        <end position="243"/>
    </location>
</feature>
<accession>A0ABT3SVZ3</accession>
<dbReference type="Gene3D" id="2.40.50.1020">
    <property type="entry name" value="LytTr DNA-binding domain"/>
    <property type="match status" value="1"/>
</dbReference>
<feature type="domain" description="Response regulatory" evidence="4">
    <location>
        <begin position="2"/>
        <end position="116"/>
    </location>
</feature>
<dbReference type="SMART" id="SM00448">
    <property type="entry name" value="REC"/>
    <property type="match status" value="1"/>
</dbReference>
<organism evidence="6 7">
    <name type="scientific">Candidatus Seongchinamella marina</name>
    <dbReference type="NCBI Taxonomy" id="2518990"/>
    <lineage>
        <taxon>Bacteria</taxon>
        <taxon>Pseudomonadati</taxon>
        <taxon>Pseudomonadota</taxon>
        <taxon>Gammaproteobacteria</taxon>
        <taxon>Cellvibrionales</taxon>
        <taxon>Halieaceae</taxon>
        <taxon>Seongchinamella</taxon>
    </lineage>
</organism>
<keyword evidence="1" id="KW-0902">Two-component regulatory system</keyword>
<dbReference type="Proteomes" id="UP001143307">
    <property type="component" value="Unassembled WGS sequence"/>
</dbReference>
<feature type="modified residue" description="4-aspartylphosphate" evidence="3">
    <location>
        <position position="53"/>
    </location>
</feature>
<evidence type="ECO:0000313" key="7">
    <source>
        <dbReference type="Proteomes" id="UP001143307"/>
    </source>
</evidence>
<evidence type="ECO:0000259" key="4">
    <source>
        <dbReference type="PROSITE" id="PS50110"/>
    </source>
</evidence>
<keyword evidence="7" id="KW-1185">Reference proteome</keyword>
<dbReference type="InterPro" id="IPR001789">
    <property type="entry name" value="Sig_transdc_resp-reg_receiver"/>
</dbReference>
<dbReference type="SMART" id="SM00850">
    <property type="entry name" value="LytTR"/>
    <property type="match status" value="1"/>
</dbReference>
<keyword evidence="2" id="KW-0238">DNA-binding</keyword>
<dbReference type="InterPro" id="IPR007492">
    <property type="entry name" value="LytTR_DNA-bd_dom"/>
</dbReference>
<dbReference type="RefSeq" id="WP_279252955.1">
    <property type="nucleotide sequence ID" value="NZ_SHNP01000003.1"/>
</dbReference>
<dbReference type="PROSITE" id="PS50110">
    <property type="entry name" value="RESPONSE_REGULATORY"/>
    <property type="match status" value="1"/>
</dbReference>
<keyword evidence="3" id="KW-0597">Phosphoprotein</keyword>
<evidence type="ECO:0000256" key="3">
    <source>
        <dbReference type="PROSITE-ProRule" id="PRU00169"/>
    </source>
</evidence>
<dbReference type="PROSITE" id="PS50930">
    <property type="entry name" value="HTH_LYTTR"/>
    <property type="match status" value="1"/>
</dbReference>
<evidence type="ECO:0000256" key="2">
    <source>
        <dbReference type="ARBA" id="ARBA00023125"/>
    </source>
</evidence>
<dbReference type="Pfam" id="PF04397">
    <property type="entry name" value="LytTR"/>
    <property type="match status" value="1"/>
</dbReference>
<evidence type="ECO:0000259" key="5">
    <source>
        <dbReference type="PROSITE" id="PS50930"/>
    </source>
</evidence>